<dbReference type="FunFam" id="3.40.309.10:FF:000012">
    <property type="entry name" value="Betaine aldehyde dehydrogenase"/>
    <property type="match status" value="1"/>
</dbReference>
<keyword evidence="2 4" id="KW-0560">Oxidoreductase</keyword>
<evidence type="ECO:0000313" key="4">
    <source>
        <dbReference type="EMBL" id="ADK81845.1"/>
    </source>
</evidence>
<comment type="similarity">
    <text evidence="1">Belongs to the aldehyde dehydrogenase family.</text>
</comment>
<sequence>MKPFSVPAEVERFLSRKEIGMIIDGASTPAAGGGHAPVINPSTGETIARLAQGDARDVDRAVAAAAKAYANGWEGMLPAQREALLRRFASLIETHAEELAYLESIDNGKPIHHTKAIDVRASAGNLYHAAGLPTKIQGTVPAVSIPGHMVYTRREPLGVVGIILPWNYPLIHAMQKAGPAMACGNCVVVKPASDASLAVVRLGELALEAELPPGVFNVVTGPGSLIGKALAAHPDVAKVQMTGSTAVGRGVIAASAGNIKRLALELGSKAPNIIFADADLTEAVPGAFAAAFGHSGQSCVAGCRLFVERPVYDTVLSKMIEMTKTIKPGNALDPETNLGPIVSKAQFETIMNYIEEGRNCGAKMACGGKRMVPPTVPEGGYYIEPTIFTDVPDDARISIEEIFGPMVNIYPFDSEEELIRRANATHYGLASGLWTKDVARAHRVAAKLKSGVVWINTYDMFQPTVPFGGFKQSGYGRDNGSEAVEAFTEVKSVWVKTV</sequence>
<dbReference type="FunFam" id="3.40.605.10:FF:000026">
    <property type="entry name" value="Aldehyde dehydrogenase, putative"/>
    <property type="match status" value="1"/>
</dbReference>
<evidence type="ECO:0000313" key="5">
    <source>
        <dbReference type="Proteomes" id="UP000002318"/>
    </source>
</evidence>
<dbReference type="AlphaFoldDB" id="E1R8T8"/>
<dbReference type="InterPro" id="IPR016163">
    <property type="entry name" value="Ald_DH_C"/>
</dbReference>
<dbReference type="GO" id="GO:0008802">
    <property type="term" value="F:betaine-aldehyde dehydrogenase (NAD+) activity"/>
    <property type="evidence" value="ECO:0007669"/>
    <property type="project" value="UniProtKB-EC"/>
</dbReference>
<dbReference type="OrthoDB" id="9762913at2"/>
<dbReference type="Pfam" id="PF00171">
    <property type="entry name" value="Aldedh"/>
    <property type="match status" value="1"/>
</dbReference>
<dbReference type="Proteomes" id="UP000002318">
    <property type="component" value="Chromosome"/>
</dbReference>
<dbReference type="Gene3D" id="3.40.605.10">
    <property type="entry name" value="Aldehyde Dehydrogenase, Chain A, domain 1"/>
    <property type="match status" value="1"/>
</dbReference>
<accession>E1R8T8</accession>
<name>E1R8T8_SEDSS</name>
<dbReference type="eggNOG" id="COG1012">
    <property type="taxonomic scope" value="Bacteria"/>
</dbReference>
<evidence type="ECO:0000256" key="2">
    <source>
        <dbReference type="ARBA" id="ARBA00023002"/>
    </source>
</evidence>
<dbReference type="KEGG" id="ssm:Spirs_2741"/>
<dbReference type="InterPro" id="IPR015590">
    <property type="entry name" value="Aldehyde_DH_dom"/>
</dbReference>
<dbReference type="EC" id="1.2.1.8" evidence="4"/>
<organism evidence="4 5">
    <name type="scientific">Sediminispirochaeta smaragdinae (strain DSM 11293 / JCM 15392 / SEBR 4228)</name>
    <name type="common">Spirochaeta smaragdinae</name>
    <dbReference type="NCBI Taxonomy" id="573413"/>
    <lineage>
        <taxon>Bacteria</taxon>
        <taxon>Pseudomonadati</taxon>
        <taxon>Spirochaetota</taxon>
        <taxon>Spirochaetia</taxon>
        <taxon>Spirochaetales</taxon>
        <taxon>Spirochaetaceae</taxon>
        <taxon>Sediminispirochaeta</taxon>
    </lineage>
</organism>
<dbReference type="RefSeq" id="WP_013255306.1">
    <property type="nucleotide sequence ID" value="NC_014364.1"/>
</dbReference>
<dbReference type="InterPro" id="IPR016161">
    <property type="entry name" value="Ald_DH/histidinol_DH"/>
</dbReference>
<protein>
    <submittedName>
        <fullName evidence="4">Aldehyde Dehydrogenase</fullName>
        <ecNumber evidence="4">1.2.1.8</ecNumber>
    </submittedName>
</protein>
<dbReference type="FunFam" id="3.40.605.10:FF:000007">
    <property type="entry name" value="NAD/NADP-dependent betaine aldehyde dehydrogenase"/>
    <property type="match status" value="1"/>
</dbReference>
<evidence type="ECO:0000256" key="1">
    <source>
        <dbReference type="ARBA" id="ARBA00009986"/>
    </source>
</evidence>
<dbReference type="InterPro" id="IPR016162">
    <property type="entry name" value="Ald_DH_N"/>
</dbReference>
<dbReference type="Gene3D" id="3.40.309.10">
    <property type="entry name" value="Aldehyde Dehydrogenase, Chain A, domain 2"/>
    <property type="match status" value="1"/>
</dbReference>
<gene>
    <name evidence="4" type="ordered locus">Spirs_2741</name>
</gene>
<feature type="domain" description="Aldehyde dehydrogenase" evidence="3">
    <location>
        <begin position="34"/>
        <end position="493"/>
    </location>
</feature>
<dbReference type="STRING" id="573413.Spirs_2741"/>
<dbReference type="EMBL" id="CP002116">
    <property type="protein sequence ID" value="ADK81845.1"/>
    <property type="molecule type" value="Genomic_DNA"/>
</dbReference>
<keyword evidence="5" id="KW-1185">Reference proteome</keyword>
<proteinExistence type="inferred from homology"/>
<dbReference type="HOGENOM" id="CLU_005391_0_2_12"/>
<reference evidence="4 5" key="1">
    <citation type="journal article" date="2010" name="Stand. Genomic Sci.">
        <title>Complete genome sequence of Spirochaeta smaragdinae type strain (SEBR 4228).</title>
        <authorList>
            <person name="Mavromatis K."/>
            <person name="Yasawong M."/>
            <person name="Chertkov O."/>
            <person name="Lapidus A."/>
            <person name="Lucas S."/>
            <person name="Nolan M."/>
            <person name="Del Rio T.G."/>
            <person name="Tice H."/>
            <person name="Cheng J.F."/>
            <person name="Pitluck S."/>
            <person name="Liolios K."/>
            <person name="Ivanova N."/>
            <person name="Tapia R."/>
            <person name="Han C."/>
            <person name="Bruce D."/>
            <person name="Goodwin L."/>
            <person name="Pati A."/>
            <person name="Chen A."/>
            <person name="Palaniappan K."/>
            <person name="Land M."/>
            <person name="Hauser L."/>
            <person name="Chang Y.J."/>
            <person name="Jeffries C.D."/>
            <person name="Detter J.C."/>
            <person name="Rohde M."/>
            <person name="Brambilla E."/>
            <person name="Spring S."/>
            <person name="Goker M."/>
            <person name="Sikorski J."/>
            <person name="Woyke T."/>
            <person name="Bristow J."/>
            <person name="Eisen J.A."/>
            <person name="Markowitz V."/>
            <person name="Hugenholtz P."/>
            <person name="Klenk H.P."/>
            <person name="Kyrpides N.C."/>
        </authorList>
    </citation>
    <scope>NUCLEOTIDE SEQUENCE [LARGE SCALE GENOMIC DNA]</scope>
    <source>
        <strain evidence="5">DSM 11293 / JCM 15392 / SEBR 4228</strain>
    </source>
</reference>
<dbReference type="PANTHER" id="PTHR11699">
    <property type="entry name" value="ALDEHYDE DEHYDROGENASE-RELATED"/>
    <property type="match status" value="1"/>
</dbReference>
<evidence type="ECO:0000259" key="3">
    <source>
        <dbReference type="Pfam" id="PF00171"/>
    </source>
</evidence>
<dbReference type="SUPFAM" id="SSF53720">
    <property type="entry name" value="ALDH-like"/>
    <property type="match status" value="1"/>
</dbReference>